<sequence length="45" mass="4873">MMSVPIVARERCTALNAGDTLDKFETVEIQETQGAPVRRPGLLTG</sequence>
<dbReference type="EMBL" id="UINC01046799">
    <property type="protein sequence ID" value="SVB55259.1"/>
    <property type="molecule type" value="Genomic_DNA"/>
</dbReference>
<dbReference type="AlphaFoldDB" id="A0A382EXV2"/>
<accession>A0A382EXV2</accession>
<reference evidence="1" key="1">
    <citation type="submission" date="2018-05" db="EMBL/GenBank/DDBJ databases">
        <authorList>
            <person name="Lanie J.A."/>
            <person name="Ng W.-L."/>
            <person name="Kazmierczak K.M."/>
            <person name="Andrzejewski T.M."/>
            <person name="Davidsen T.M."/>
            <person name="Wayne K.J."/>
            <person name="Tettelin H."/>
            <person name="Glass J.I."/>
            <person name="Rusch D."/>
            <person name="Podicherti R."/>
            <person name="Tsui H.-C.T."/>
            <person name="Winkler M.E."/>
        </authorList>
    </citation>
    <scope>NUCLEOTIDE SEQUENCE</scope>
</reference>
<gene>
    <name evidence="1" type="ORF">METZ01_LOCUS208113</name>
</gene>
<name>A0A382EXV2_9ZZZZ</name>
<protein>
    <submittedName>
        <fullName evidence="1">Uncharacterized protein</fullName>
    </submittedName>
</protein>
<evidence type="ECO:0000313" key="1">
    <source>
        <dbReference type="EMBL" id="SVB55259.1"/>
    </source>
</evidence>
<organism evidence="1">
    <name type="scientific">marine metagenome</name>
    <dbReference type="NCBI Taxonomy" id="408172"/>
    <lineage>
        <taxon>unclassified sequences</taxon>
        <taxon>metagenomes</taxon>
        <taxon>ecological metagenomes</taxon>
    </lineage>
</organism>
<proteinExistence type="predicted"/>